<keyword evidence="7 10" id="KW-0472">Membrane</keyword>
<comment type="subcellular location">
    <subcellularLocation>
        <location evidence="1 10">Cell membrane</location>
        <topology evidence="1 10">Multi-pass membrane protein</topology>
    </subcellularLocation>
</comment>
<dbReference type="GO" id="GO:0005549">
    <property type="term" value="F:odorant binding"/>
    <property type="evidence" value="ECO:0007669"/>
    <property type="project" value="InterPro"/>
</dbReference>
<dbReference type="PANTHER" id="PTHR21137:SF35">
    <property type="entry name" value="ODORANT RECEPTOR 19A-RELATED"/>
    <property type="match status" value="1"/>
</dbReference>
<feature type="transmembrane region" description="Helical" evidence="10">
    <location>
        <begin position="51"/>
        <end position="75"/>
    </location>
</feature>
<dbReference type="PANTHER" id="PTHR21137">
    <property type="entry name" value="ODORANT RECEPTOR"/>
    <property type="match status" value="1"/>
</dbReference>
<evidence type="ECO:0000256" key="4">
    <source>
        <dbReference type="ARBA" id="ARBA00022692"/>
    </source>
</evidence>
<comment type="similarity">
    <text evidence="10">Belongs to the insect chemoreceptor superfamily. Heteromeric odorant receptor channel (TC 1.A.69) family.</text>
</comment>
<dbReference type="InterPro" id="IPR004117">
    <property type="entry name" value="7tm6_olfct_rcpt"/>
</dbReference>
<keyword evidence="3 10" id="KW-0716">Sensory transduction</keyword>
<evidence type="ECO:0000256" key="3">
    <source>
        <dbReference type="ARBA" id="ARBA00022606"/>
    </source>
</evidence>
<keyword evidence="5 10" id="KW-0552">Olfaction</keyword>
<dbReference type="Pfam" id="PF02949">
    <property type="entry name" value="7tm_6"/>
    <property type="match status" value="1"/>
</dbReference>
<proteinExistence type="inferred from homology"/>
<keyword evidence="6 10" id="KW-1133">Transmembrane helix</keyword>
<evidence type="ECO:0000256" key="5">
    <source>
        <dbReference type="ARBA" id="ARBA00022725"/>
    </source>
</evidence>
<evidence type="ECO:0000256" key="7">
    <source>
        <dbReference type="ARBA" id="ARBA00023136"/>
    </source>
</evidence>
<organism evidence="11 12">
    <name type="scientific">Microctonus aethiopoides</name>
    <dbReference type="NCBI Taxonomy" id="144406"/>
    <lineage>
        <taxon>Eukaryota</taxon>
        <taxon>Metazoa</taxon>
        <taxon>Ecdysozoa</taxon>
        <taxon>Arthropoda</taxon>
        <taxon>Hexapoda</taxon>
        <taxon>Insecta</taxon>
        <taxon>Pterygota</taxon>
        <taxon>Neoptera</taxon>
        <taxon>Endopterygota</taxon>
        <taxon>Hymenoptera</taxon>
        <taxon>Apocrita</taxon>
        <taxon>Ichneumonoidea</taxon>
        <taxon>Braconidae</taxon>
        <taxon>Euphorinae</taxon>
        <taxon>Microctonus</taxon>
    </lineage>
</organism>
<name>A0AA39KR40_9HYME</name>
<accession>A0AA39KR40</accession>
<feature type="transmembrane region" description="Helical" evidence="10">
    <location>
        <begin position="20"/>
        <end position="45"/>
    </location>
</feature>
<reference evidence="11" key="2">
    <citation type="submission" date="2023-03" db="EMBL/GenBank/DDBJ databases">
        <authorList>
            <person name="Inwood S.N."/>
            <person name="Skelly J.G."/>
            <person name="Guhlin J."/>
            <person name="Harrop T.W.R."/>
            <person name="Goldson S.G."/>
            <person name="Dearden P.K."/>
        </authorList>
    </citation>
    <scope>NUCLEOTIDE SEQUENCE</scope>
    <source>
        <strain evidence="11">Irish</strain>
        <tissue evidence="11">Whole body</tissue>
    </source>
</reference>
<reference evidence="11" key="1">
    <citation type="journal article" date="2023" name="bioRxiv">
        <title>Scaffold-level genome assemblies of two parasitoid biocontrol wasps reveal the parthenogenesis mechanism and an associated novel virus.</title>
        <authorList>
            <person name="Inwood S."/>
            <person name="Skelly J."/>
            <person name="Guhlin J."/>
            <person name="Harrop T."/>
            <person name="Goldson S."/>
            <person name="Dearden P."/>
        </authorList>
    </citation>
    <scope>NUCLEOTIDE SEQUENCE</scope>
    <source>
        <strain evidence="11">Irish</strain>
        <tissue evidence="11">Whole body</tissue>
    </source>
</reference>
<comment type="caution">
    <text evidence="11">The sequence shown here is derived from an EMBL/GenBank/DDBJ whole genome shotgun (WGS) entry which is preliminary data.</text>
</comment>
<keyword evidence="4 10" id="KW-0812">Transmembrane</keyword>
<evidence type="ECO:0000256" key="9">
    <source>
        <dbReference type="ARBA" id="ARBA00023224"/>
    </source>
</evidence>
<dbReference type="GO" id="GO:0004984">
    <property type="term" value="F:olfactory receptor activity"/>
    <property type="evidence" value="ECO:0007669"/>
    <property type="project" value="InterPro"/>
</dbReference>
<sequence>MTKNMLFMIGFYPPKGASKLYRIIPYFNIFMHAYAVFGILCFMQIHINNMLAVVSVLGVLISHSISIVKISCILINRDELLELLKISDKYFDSLAKSSRATTLLDNFSTYSHLLWTLLISCVFVIMVGILPPTTYHILDSIRHVNSHYGLAFRVSYPWFPRQEGIPYLLHWMHQTYVSVSTTCMTCSIQGNFCLLVFRMICELRDMVHLHAHLESNDKDGILRDCVNKYSMLLSYRDSVQDIFGPIIFQMLISNALQLCACLFILSQLTANVLNTVFFIAYLMTKISETCLCAFVGSQLITELAWRQTSDETCYNSTQSETNDYGSRPLYNDLTQHNSIGTSRLVDSVKRMLVSATTQKIKGAVPAMGKSIHEIENHYNYFEEFSIKVDEEVDLRSFISKLTYLWYVFKNSSIYLDCKLAYK</sequence>
<gene>
    <name evidence="11" type="ORF">PV328_008489</name>
</gene>
<evidence type="ECO:0000256" key="10">
    <source>
        <dbReference type="RuleBase" id="RU351113"/>
    </source>
</evidence>
<feature type="transmembrane region" description="Helical" evidence="10">
    <location>
        <begin position="258"/>
        <end position="283"/>
    </location>
</feature>
<dbReference type="AlphaFoldDB" id="A0AA39KR40"/>
<evidence type="ECO:0000313" key="11">
    <source>
        <dbReference type="EMBL" id="KAK0170664.1"/>
    </source>
</evidence>
<keyword evidence="8 10" id="KW-0675">Receptor</keyword>
<keyword evidence="12" id="KW-1185">Reference proteome</keyword>
<dbReference type="GO" id="GO:0005886">
    <property type="term" value="C:plasma membrane"/>
    <property type="evidence" value="ECO:0007669"/>
    <property type="project" value="UniProtKB-SubCell"/>
</dbReference>
<feature type="transmembrane region" description="Helical" evidence="10">
    <location>
        <begin position="176"/>
        <end position="197"/>
    </location>
</feature>
<keyword evidence="9 10" id="KW-0807">Transducer</keyword>
<dbReference type="GO" id="GO:0007165">
    <property type="term" value="P:signal transduction"/>
    <property type="evidence" value="ECO:0007669"/>
    <property type="project" value="UniProtKB-KW"/>
</dbReference>
<feature type="transmembrane region" description="Helical" evidence="10">
    <location>
        <begin position="113"/>
        <end position="130"/>
    </location>
</feature>
<protein>
    <recommendedName>
        <fullName evidence="10">Odorant receptor</fullName>
    </recommendedName>
</protein>
<evidence type="ECO:0000256" key="2">
    <source>
        <dbReference type="ARBA" id="ARBA00022475"/>
    </source>
</evidence>
<keyword evidence="2" id="KW-1003">Cell membrane</keyword>
<evidence type="ECO:0000256" key="1">
    <source>
        <dbReference type="ARBA" id="ARBA00004651"/>
    </source>
</evidence>
<dbReference type="Proteomes" id="UP001168990">
    <property type="component" value="Unassembled WGS sequence"/>
</dbReference>
<evidence type="ECO:0000256" key="8">
    <source>
        <dbReference type="ARBA" id="ARBA00023170"/>
    </source>
</evidence>
<evidence type="ECO:0000256" key="6">
    <source>
        <dbReference type="ARBA" id="ARBA00022989"/>
    </source>
</evidence>
<comment type="caution">
    <text evidence="10">Lacks conserved residue(s) required for the propagation of feature annotation.</text>
</comment>
<evidence type="ECO:0000313" key="12">
    <source>
        <dbReference type="Proteomes" id="UP001168990"/>
    </source>
</evidence>
<dbReference type="EMBL" id="JAQQBS010000003">
    <property type="protein sequence ID" value="KAK0170664.1"/>
    <property type="molecule type" value="Genomic_DNA"/>
</dbReference>